<comment type="caution">
    <text evidence="2">The sequence shown here is derived from an EMBL/GenBank/DDBJ whole genome shotgun (WGS) entry which is preliminary data.</text>
</comment>
<sequence length="245" mass="28367">MIILVEPDKDVRKNLADLMSRERIIGVDSISQSLQMILKFKNDLDLIVANVNPLSEMLSKHIIERVCQKLDIGIPPILAIYKENEKDARNAFIAEHKGYETIKYVENDLTFPNHYLELIQKSCPELVIDYEKARDAWLKKQQPQELVDPRQWLEEEGFLEPSQTTASEGIEKGADDIIASIQTFLDEETAESEEQEEQRKPAAEPPVEQEAREDYEKLYQELKQKYDELLKNVRAFMESVTKNDG</sequence>
<evidence type="ECO:0000313" key="2">
    <source>
        <dbReference type="EMBL" id="KPK63755.1"/>
    </source>
</evidence>
<gene>
    <name evidence="2" type="ORF">AMJ83_06080</name>
</gene>
<reference evidence="2 3" key="1">
    <citation type="journal article" date="2015" name="Microbiome">
        <title>Genomic resolution of linkages in carbon, nitrogen, and sulfur cycling among widespread estuary sediment bacteria.</title>
        <authorList>
            <person name="Baker B.J."/>
            <person name="Lazar C.S."/>
            <person name="Teske A.P."/>
            <person name="Dick G.J."/>
        </authorList>
    </citation>
    <scope>NUCLEOTIDE SEQUENCE [LARGE SCALE GENOMIC DNA]</scope>
    <source>
        <strain evidence="2">SM23_42</strain>
    </source>
</reference>
<proteinExistence type="predicted"/>
<feature type="compositionally biased region" description="Acidic residues" evidence="1">
    <location>
        <begin position="187"/>
        <end position="196"/>
    </location>
</feature>
<dbReference type="AlphaFoldDB" id="A0A0S8FV21"/>
<protein>
    <submittedName>
        <fullName evidence="2">Uncharacterized protein</fullName>
    </submittedName>
</protein>
<dbReference type="Proteomes" id="UP000051373">
    <property type="component" value="Unassembled WGS sequence"/>
</dbReference>
<organism evidence="2 3">
    <name type="scientific">candidate division WOR_3 bacterium SM23_42</name>
    <dbReference type="NCBI Taxonomy" id="1703779"/>
    <lineage>
        <taxon>Bacteria</taxon>
        <taxon>Bacteria division WOR-3</taxon>
    </lineage>
</organism>
<evidence type="ECO:0000256" key="1">
    <source>
        <dbReference type="SAM" id="MobiDB-lite"/>
    </source>
</evidence>
<feature type="region of interest" description="Disordered" evidence="1">
    <location>
        <begin position="187"/>
        <end position="214"/>
    </location>
</feature>
<evidence type="ECO:0000313" key="3">
    <source>
        <dbReference type="Proteomes" id="UP000051373"/>
    </source>
</evidence>
<accession>A0A0S8FV21</accession>
<name>A0A0S8FV21_UNCW3</name>
<dbReference type="EMBL" id="LJUJ01000009">
    <property type="protein sequence ID" value="KPK63755.1"/>
    <property type="molecule type" value="Genomic_DNA"/>
</dbReference>